<dbReference type="OrthoDB" id="5802228at2759"/>
<dbReference type="HOGENOM" id="CLU_1972533_0_0_1"/>
<reference evidence="1" key="1">
    <citation type="submission" date="2007-07" db="EMBL/GenBank/DDBJ databases">
        <title>PCAP assembly of the Caenorhabditis remanei genome.</title>
        <authorList>
            <consortium name="The Caenorhabditis remanei Sequencing Consortium"/>
            <person name="Wilson R.K."/>
        </authorList>
    </citation>
    <scope>NUCLEOTIDE SEQUENCE [LARGE SCALE GENOMIC DNA]</scope>
    <source>
        <strain evidence="1">PB4641</strain>
    </source>
</reference>
<protein>
    <recommendedName>
        <fullName evidence="3">DUF19 domain-containing protein</fullName>
    </recommendedName>
</protein>
<dbReference type="Proteomes" id="UP000008281">
    <property type="component" value="Unassembled WGS sequence"/>
</dbReference>
<organism evidence="2">
    <name type="scientific">Caenorhabditis remanei</name>
    <name type="common">Caenorhabditis vulgaris</name>
    <dbReference type="NCBI Taxonomy" id="31234"/>
    <lineage>
        <taxon>Eukaryota</taxon>
        <taxon>Metazoa</taxon>
        <taxon>Ecdysozoa</taxon>
        <taxon>Nematoda</taxon>
        <taxon>Chromadorea</taxon>
        <taxon>Rhabditida</taxon>
        <taxon>Rhabditina</taxon>
        <taxon>Rhabditomorpha</taxon>
        <taxon>Rhabditoidea</taxon>
        <taxon>Rhabditidae</taxon>
        <taxon>Peloderinae</taxon>
        <taxon>Caenorhabditis</taxon>
    </lineage>
</organism>
<evidence type="ECO:0000313" key="1">
    <source>
        <dbReference type="EMBL" id="EFO88401.1"/>
    </source>
</evidence>
<dbReference type="AlphaFoldDB" id="E3N736"/>
<accession>E3N736</accession>
<evidence type="ECO:0000313" key="2">
    <source>
        <dbReference type="Proteomes" id="UP000008281"/>
    </source>
</evidence>
<sequence>MVKIVKALKKGDYYNIDLIRKGLGASKNISDCLGDNLQCHFPKYMAFVVNTQRYAREILYGDTFPCFFDANGYEVAVNCIEYLSFTDDTLINLWNNPSTLQEAKNEILECIFKEFYGRPSSPIRRIF</sequence>
<keyword evidence="2" id="KW-1185">Reference proteome</keyword>
<proteinExistence type="predicted"/>
<name>E3N736_CAERE</name>
<dbReference type="EMBL" id="DS268545">
    <property type="protein sequence ID" value="EFO88401.1"/>
    <property type="molecule type" value="Genomic_DNA"/>
</dbReference>
<evidence type="ECO:0008006" key="3">
    <source>
        <dbReference type="Google" id="ProtNLM"/>
    </source>
</evidence>
<dbReference type="InParanoid" id="E3N736"/>
<gene>
    <name evidence="1" type="ORF">CRE_11399</name>
</gene>